<protein>
    <submittedName>
        <fullName evidence="2">Uncharacterized protein</fullName>
    </submittedName>
</protein>
<keyword evidence="3" id="KW-1185">Reference proteome</keyword>
<dbReference type="RefSeq" id="WP_290332373.1">
    <property type="nucleotide sequence ID" value="NZ_JAUFPU010000008.1"/>
</dbReference>
<sequence length="644" mass="67258">MQTPRSRPTLLTLYLLLALLQPCAQAASLFYSGTVFTETVSNNGALGNALTLQLSGDSFNAPVGTNLLNTGRASIAHLPAGLSASLLVNSATEATLSLGGSASSHEDRHDVYNLSITLADSAVQSGNATKVSGHAQESLRIDFNDNSSPAEPFEFEGDLAAGQLDDATGFTAQPATQDMVSNIGSLSGQVGVAENGLLVLLSAPPAPLQFAQSASARVFISFAPQALTQLQLGGQTLAVQTNPETLTKQRNTFLATYALRQPTGGTQTGLLLTQGEAMLRNTASNSLLGGFLLGSETLLREVTVRTGSAGATAHISRLGDTAAISLESGDATLTLYPPKNVTAAATTLQLKAGEVARFNGDGQLLGVYYGSLSGKLGKAGDPIRLERPDGLTAYPLWAPRLSGSNMPARLGMSPQDYLAAQLGASVSQQADGTLKLDLPGISLSVFPQGSLAAISTGASQFNTDGSYHFSSPLLQLDVTSVLQDMTRFAPLLQQSGLQTQITSNGLLQLQSSNPASAGTFLLGRPQLGYSTVPAIVPTSIAVDGQGIVHWHNGQGASQLIYPVFHDLAFITEAAEKGGWFVSPSGEGRLTLSNATGAEYLLRPDYQVQTTSGNMSNLFDAFWVAADGSLYVRYPGNLMQRFTLE</sequence>
<proteinExistence type="predicted"/>
<evidence type="ECO:0000313" key="3">
    <source>
        <dbReference type="Proteomes" id="UP001180081"/>
    </source>
</evidence>
<organism evidence="2 3">
    <name type="scientific">Chitinimonas viridis</name>
    <dbReference type="NCBI Taxonomy" id="664880"/>
    <lineage>
        <taxon>Bacteria</taxon>
        <taxon>Pseudomonadati</taxon>
        <taxon>Pseudomonadota</taxon>
        <taxon>Betaproteobacteria</taxon>
        <taxon>Neisseriales</taxon>
        <taxon>Chitinibacteraceae</taxon>
        <taxon>Chitinimonas</taxon>
    </lineage>
</organism>
<feature type="chain" id="PRO_5046430827" evidence="1">
    <location>
        <begin position="27"/>
        <end position="644"/>
    </location>
</feature>
<evidence type="ECO:0000313" key="2">
    <source>
        <dbReference type="EMBL" id="MDN3576889.1"/>
    </source>
</evidence>
<reference evidence="2" key="1">
    <citation type="journal article" date="2014" name="Int. J. Syst. Evol. Microbiol.">
        <title>Complete genome of a new Firmicutes species belonging to the dominant human colonic microbiota ('Ruminococcus bicirculans') reveals two chromosomes and a selective capacity to utilize plant glucans.</title>
        <authorList>
            <consortium name="NISC Comparative Sequencing Program"/>
            <person name="Wegmann U."/>
            <person name="Louis P."/>
            <person name="Goesmann A."/>
            <person name="Henrissat B."/>
            <person name="Duncan S.H."/>
            <person name="Flint H.J."/>
        </authorList>
    </citation>
    <scope>NUCLEOTIDE SEQUENCE</scope>
    <source>
        <strain evidence="2">CECT 7703</strain>
    </source>
</reference>
<evidence type="ECO:0000256" key="1">
    <source>
        <dbReference type="SAM" id="SignalP"/>
    </source>
</evidence>
<reference evidence="2" key="2">
    <citation type="submission" date="2023-06" db="EMBL/GenBank/DDBJ databases">
        <authorList>
            <person name="Lucena T."/>
            <person name="Sun Q."/>
        </authorList>
    </citation>
    <scope>NUCLEOTIDE SEQUENCE</scope>
    <source>
        <strain evidence="2">CECT 7703</strain>
    </source>
</reference>
<dbReference type="EMBL" id="JAUFPU010000008">
    <property type="protein sequence ID" value="MDN3576889.1"/>
    <property type="molecule type" value="Genomic_DNA"/>
</dbReference>
<gene>
    <name evidence="2" type="ORF">QWZ03_08940</name>
</gene>
<feature type="signal peptide" evidence="1">
    <location>
        <begin position="1"/>
        <end position="26"/>
    </location>
</feature>
<name>A0ABT8B4H1_9NEIS</name>
<keyword evidence="1" id="KW-0732">Signal</keyword>
<comment type="caution">
    <text evidence="2">The sequence shown here is derived from an EMBL/GenBank/DDBJ whole genome shotgun (WGS) entry which is preliminary data.</text>
</comment>
<dbReference type="Proteomes" id="UP001180081">
    <property type="component" value="Unassembled WGS sequence"/>
</dbReference>
<accession>A0ABT8B4H1</accession>